<dbReference type="CDD" id="cd13182">
    <property type="entry name" value="EVH1-like_Dcp1"/>
    <property type="match status" value="1"/>
</dbReference>
<feature type="compositionally biased region" description="Basic and acidic residues" evidence="5">
    <location>
        <begin position="159"/>
        <end position="168"/>
    </location>
</feature>
<dbReference type="GO" id="GO:0006397">
    <property type="term" value="P:mRNA processing"/>
    <property type="evidence" value="ECO:0007669"/>
    <property type="project" value="UniProtKB-KW"/>
</dbReference>
<evidence type="ECO:0000256" key="1">
    <source>
        <dbReference type="ARBA" id="ARBA00004496"/>
    </source>
</evidence>
<dbReference type="PANTHER" id="PTHR16290:SF0">
    <property type="entry name" value="DECAPPING PROTEIN 1, ISOFORM A"/>
    <property type="match status" value="1"/>
</dbReference>
<dbReference type="Pfam" id="PF06058">
    <property type="entry name" value="DCP1"/>
    <property type="match status" value="1"/>
</dbReference>
<evidence type="ECO:0000256" key="4">
    <source>
        <dbReference type="ARBA" id="ARBA00022664"/>
    </source>
</evidence>
<dbReference type="Gene3D" id="2.30.29.30">
    <property type="entry name" value="Pleckstrin-homology domain (PH domain)/Phosphotyrosine-binding domain (PTB)"/>
    <property type="match status" value="1"/>
</dbReference>
<keyword evidence="3" id="KW-0963">Cytoplasm</keyword>
<reference evidence="6" key="1">
    <citation type="journal article" date="2020" name="Stud. Mycol.">
        <title>101 Dothideomycetes genomes: a test case for predicting lifestyles and emergence of pathogens.</title>
        <authorList>
            <person name="Haridas S."/>
            <person name="Albert R."/>
            <person name="Binder M."/>
            <person name="Bloem J."/>
            <person name="Labutti K."/>
            <person name="Salamov A."/>
            <person name="Andreopoulos B."/>
            <person name="Baker S."/>
            <person name="Barry K."/>
            <person name="Bills G."/>
            <person name="Bluhm B."/>
            <person name="Cannon C."/>
            <person name="Castanera R."/>
            <person name="Culley D."/>
            <person name="Daum C."/>
            <person name="Ezra D."/>
            <person name="Gonzalez J."/>
            <person name="Henrissat B."/>
            <person name="Kuo A."/>
            <person name="Liang C."/>
            <person name="Lipzen A."/>
            <person name="Lutzoni F."/>
            <person name="Magnuson J."/>
            <person name="Mondo S."/>
            <person name="Nolan M."/>
            <person name="Ohm R."/>
            <person name="Pangilinan J."/>
            <person name="Park H.-J."/>
            <person name="Ramirez L."/>
            <person name="Alfaro M."/>
            <person name="Sun H."/>
            <person name="Tritt A."/>
            <person name="Yoshinaga Y."/>
            <person name="Zwiers L.-H."/>
            <person name="Turgeon B."/>
            <person name="Goodwin S."/>
            <person name="Spatafora J."/>
            <person name="Crous P."/>
            <person name="Grigoriev I."/>
        </authorList>
    </citation>
    <scope>NUCLEOTIDE SEQUENCE</scope>
    <source>
        <strain evidence="6">CBS 123094</strain>
    </source>
</reference>
<evidence type="ECO:0000313" key="7">
    <source>
        <dbReference type="Proteomes" id="UP000799779"/>
    </source>
</evidence>
<accession>A0A6A5WDG6</accession>
<comment type="subcellular location">
    <subcellularLocation>
        <location evidence="1">Cytoplasm</location>
    </subcellularLocation>
</comment>
<dbReference type="InterPro" id="IPR011993">
    <property type="entry name" value="PH-like_dom_sf"/>
</dbReference>
<dbReference type="InterPro" id="IPR010334">
    <property type="entry name" value="Dcp1"/>
</dbReference>
<dbReference type="GO" id="GO:0031087">
    <property type="term" value="P:deadenylation-independent decapping of nuclear-transcribed mRNA"/>
    <property type="evidence" value="ECO:0007669"/>
    <property type="project" value="TreeGrafter"/>
</dbReference>
<dbReference type="OrthoDB" id="440673at2759"/>
<dbReference type="AlphaFoldDB" id="A0A6A5WDG6"/>
<dbReference type="EMBL" id="ML977600">
    <property type="protein sequence ID" value="KAF1998934.1"/>
    <property type="molecule type" value="Genomic_DNA"/>
</dbReference>
<name>A0A6A5WDG6_9PLEO</name>
<proteinExistence type="inferred from homology"/>
<protein>
    <submittedName>
        <fullName evidence="6">PH domain-like protein</fullName>
    </submittedName>
</protein>
<gene>
    <name evidence="6" type="ORF">P154DRAFT_523755</name>
</gene>
<dbReference type="GO" id="GO:0008047">
    <property type="term" value="F:enzyme activator activity"/>
    <property type="evidence" value="ECO:0007669"/>
    <property type="project" value="InterPro"/>
</dbReference>
<keyword evidence="4" id="KW-0507">mRNA processing</keyword>
<organism evidence="6 7">
    <name type="scientific">Amniculicola lignicola CBS 123094</name>
    <dbReference type="NCBI Taxonomy" id="1392246"/>
    <lineage>
        <taxon>Eukaryota</taxon>
        <taxon>Fungi</taxon>
        <taxon>Dikarya</taxon>
        <taxon>Ascomycota</taxon>
        <taxon>Pezizomycotina</taxon>
        <taxon>Dothideomycetes</taxon>
        <taxon>Pleosporomycetidae</taxon>
        <taxon>Pleosporales</taxon>
        <taxon>Amniculicolaceae</taxon>
        <taxon>Amniculicola</taxon>
    </lineage>
</organism>
<sequence length="257" mass="28468">MPARKKQAPPQPSDYETDAPLDLAPPAPRSNYELNLSVLRRHVPSAIALHHVSPYAVLYTFSLTTSQWEKVGIEGTLFIIQLTPSLVGAERYGVVILNRRGLENFHMELKSAEEVEITDDYIILHGAEEVVGLWIFSEEEGSTKGMRLETAEKILELSKAAADSRAEREESEEEGTNGAVAEESEAEGGVPMGRQVSLRELFGQQRAQDAAWSVHQHNGGAPMMVPEQGQEPTRQQVQINLLDQMFMSARQDYNGVG</sequence>
<dbReference type="GO" id="GO:0003729">
    <property type="term" value="F:mRNA binding"/>
    <property type="evidence" value="ECO:0007669"/>
    <property type="project" value="TreeGrafter"/>
</dbReference>
<dbReference type="PANTHER" id="PTHR16290">
    <property type="entry name" value="TRANSCRIPTION FACTOR SMIF DECAPPING ENZYME DCP1"/>
    <property type="match status" value="1"/>
</dbReference>
<feature type="region of interest" description="Disordered" evidence="5">
    <location>
        <begin position="159"/>
        <end position="190"/>
    </location>
</feature>
<dbReference type="GO" id="GO:0000932">
    <property type="term" value="C:P-body"/>
    <property type="evidence" value="ECO:0007669"/>
    <property type="project" value="TreeGrafter"/>
</dbReference>
<keyword evidence="7" id="KW-1185">Reference proteome</keyword>
<dbReference type="SUPFAM" id="SSF50729">
    <property type="entry name" value="PH domain-like"/>
    <property type="match status" value="1"/>
</dbReference>
<dbReference type="Proteomes" id="UP000799779">
    <property type="component" value="Unassembled WGS sequence"/>
</dbReference>
<comment type="similarity">
    <text evidence="2">Belongs to the DCP1 family.</text>
</comment>
<feature type="region of interest" description="Disordered" evidence="5">
    <location>
        <begin position="1"/>
        <end position="24"/>
    </location>
</feature>
<evidence type="ECO:0000256" key="3">
    <source>
        <dbReference type="ARBA" id="ARBA00022490"/>
    </source>
</evidence>
<evidence type="ECO:0000256" key="2">
    <source>
        <dbReference type="ARBA" id="ARBA00008778"/>
    </source>
</evidence>
<dbReference type="GO" id="GO:0000290">
    <property type="term" value="P:deadenylation-dependent decapping of nuclear-transcribed mRNA"/>
    <property type="evidence" value="ECO:0007669"/>
    <property type="project" value="InterPro"/>
</dbReference>
<feature type="region of interest" description="Disordered" evidence="5">
    <location>
        <begin position="209"/>
        <end position="233"/>
    </location>
</feature>
<evidence type="ECO:0000313" key="6">
    <source>
        <dbReference type="EMBL" id="KAF1998934.1"/>
    </source>
</evidence>
<evidence type="ECO:0000256" key="5">
    <source>
        <dbReference type="SAM" id="MobiDB-lite"/>
    </source>
</evidence>